<reference evidence="4 5" key="1">
    <citation type="journal article" date="2016" name="Proc. Natl. Acad. Sci. U.S.A.">
        <title>Comparative genomics of biotechnologically important yeasts.</title>
        <authorList>
            <person name="Riley R."/>
            <person name="Haridas S."/>
            <person name="Wolfe K.H."/>
            <person name="Lopes M.R."/>
            <person name="Hittinger C.T."/>
            <person name="Goeker M."/>
            <person name="Salamov A.A."/>
            <person name="Wisecaver J.H."/>
            <person name="Long T.M."/>
            <person name="Calvey C.H."/>
            <person name="Aerts A.L."/>
            <person name="Barry K.W."/>
            <person name="Choi C."/>
            <person name="Clum A."/>
            <person name="Coughlan A.Y."/>
            <person name="Deshpande S."/>
            <person name="Douglass A.P."/>
            <person name="Hanson S.J."/>
            <person name="Klenk H.-P."/>
            <person name="LaButti K.M."/>
            <person name="Lapidus A."/>
            <person name="Lindquist E.A."/>
            <person name="Lipzen A.M."/>
            <person name="Meier-Kolthoff J.P."/>
            <person name="Ohm R.A."/>
            <person name="Otillar R.P."/>
            <person name="Pangilinan J.L."/>
            <person name="Peng Y."/>
            <person name="Rokas A."/>
            <person name="Rosa C.A."/>
            <person name="Scheuner C."/>
            <person name="Sibirny A.A."/>
            <person name="Slot J.C."/>
            <person name="Stielow J.B."/>
            <person name="Sun H."/>
            <person name="Kurtzman C.P."/>
            <person name="Blackwell M."/>
            <person name="Grigoriev I.V."/>
            <person name="Jeffries T.W."/>
        </authorList>
    </citation>
    <scope>NUCLEOTIDE SEQUENCE [LARGE SCALE GENOMIC DNA]</scope>
    <source>
        <strain evidence="4 5">DSM 6958</strain>
    </source>
</reference>
<dbReference type="PANTHER" id="PTHR45991:SF1">
    <property type="entry name" value="PACHYTENE CHECKPOINT PROTEIN 2 HOMOLOG"/>
    <property type="match status" value="1"/>
</dbReference>
<keyword evidence="5" id="KW-1185">Reference proteome</keyword>
<dbReference type="SMART" id="SM00382">
    <property type="entry name" value="AAA"/>
    <property type="match status" value="1"/>
</dbReference>
<dbReference type="InterPro" id="IPR027417">
    <property type="entry name" value="P-loop_NTPase"/>
</dbReference>
<gene>
    <name evidence="4" type="ORF">NADFUDRAFT_7814</name>
</gene>
<dbReference type="InterPro" id="IPR003959">
    <property type="entry name" value="ATPase_AAA_core"/>
</dbReference>
<evidence type="ECO:0000256" key="1">
    <source>
        <dbReference type="ARBA" id="ARBA00022741"/>
    </source>
</evidence>
<protein>
    <submittedName>
        <fullName evidence="4">AAA-domain-containing protein</fullName>
    </submittedName>
</protein>
<evidence type="ECO:0000256" key="2">
    <source>
        <dbReference type="ARBA" id="ARBA00022840"/>
    </source>
</evidence>
<dbReference type="Pfam" id="PF00004">
    <property type="entry name" value="AAA"/>
    <property type="match status" value="1"/>
</dbReference>
<keyword evidence="2" id="KW-0067">ATP-binding</keyword>
<keyword evidence="1" id="KW-0547">Nucleotide-binding</keyword>
<accession>A0A1E3PI96</accession>
<feature type="domain" description="AAA+ ATPase" evidence="3">
    <location>
        <begin position="57"/>
        <end position="239"/>
    </location>
</feature>
<organism evidence="4 5">
    <name type="scientific">Nadsonia fulvescens var. elongata DSM 6958</name>
    <dbReference type="NCBI Taxonomy" id="857566"/>
    <lineage>
        <taxon>Eukaryota</taxon>
        <taxon>Fungi</taxon>
        <taxon>Dikarya</taxon>
        <taxon>Ascomycota</taxon>
        <taxon>Saccharomycotina</taxon>
        <taxon>Dipodascomycetes</taxon>
        <taxon>Dipodascales</taxon>
        <taxon>Dipodascales incertae sedis</taxon>
        <taxon>Nadsonia</taxon>
    </lineage>
</organism>
<dbReference type="STRING" id="857566.A0A1E3PI96"/>
<dbReference type="EMBL" id="KV454411">
    <property type="protein sequence ID" value="ODQ64662.1"/>
    <property type="molecule type" value="Genomic_DNA"/>
</dbReference>
<dbReference type="GO" id="GO:0005634">
    <property type="term" value="C:nucleus"/>
    <property type="evidence" value="ECO:0007669"/>
    <property type="project" value="TreeGrafter"/>
</dbReference>
<proteinExistence type="predicted"/>
<dbReference type="GO" id="GO:0005524">
    <property type="term" value="F:ATP binding"/>
    <property type="evidence" value="ECO:0007669"/>
    <property type="project" value="UniProtKB-KW"/>
</dbReference>
<evidence type="ECO:0000259" key="3">
    <source>
        <dbReference type="SMART" id="SM00382"/>
    </source>
</evidence>
<dbReference type="OrthoDB" id="5925at2759"/>
<dbReference type="InterPro" id="IPR003593">
    <property type="entry name" value="AAA+_ATPase"/>
</dbReference>
<dbReference type="Proteomes" id="UP000095009">
    <property type="component" value="Unassembled WGS sequence"/>
</dbReference>
<name>A0A1E3PI96_9ASCO</name>
<feature type="non-terminal residue" evidence="4">
    <location>
        <position position="1"/>
    </location>
</feature>
<evidence type="ECO:0000313" key="5">
    <source>
        <dbReference type="Proteomes" id="UP000095009"/>
    </source>
</evidence>
<evidence type="ECO:0000313" key="4">
    <source>
        <dbReference type="EMBL" id="ODQ64662.1"/>
    </source>
</evidence>
<feature type="non-terminal residue" evidence="4">
    <location>
        <position position="266"/>
    </location>
</feature>
<sequence length="266" mass="30650">VHFTPLPNRQLHGLWQSLIFDSNIKQKLIYYAQTLDCFSMFKLASELEITSPWCINFNRIILLYGPSGTGKTSLCKSLCQQISIRMQNKIFKSHESSSECGYSRFRLIEIPCHSMVSKWFGQSSMIISKYFECIENELKNSRESTYIFILFDEIESLLNSRESSVNNNDPSDVIRIVNTIIIRLDRLNNLVNTLNYSKKKTEVKKKCNFIVLATSNLITLIDSAFLDRADFTQYIGPPGIESIYSILLNCLNELLKYKILTYDGIS</sequence>
<dbReference type="GO" id="GO:0005694">
    <property type="term" value="C:chromosome"/>
    <property type="evidence" value="ECO:0007669"/>
    <property type="project" value="TreeGrafter"/>
</dbReference>
<dbReference type="InterPro" id="IPR044539">
    <property type="entry name" value="Pch2-like"/>
</dbReference>
<dbReference type="Gene3D" id="3.40.50.300">
    <property type="entry name" value="P-loop containing nucleotide triphosphate hydrolases"/>
    <property type="match status" value="1"/>
</dbReference>
<dbReference type="GO" id="GO:0051598">
    <property type="term" value="P:meiotic recombination checkpoint signaling"/>
    <property type="evidence" value="ECO:0007669"/>
    <property type="project" value="TreeGrafter"/>
</dbReference>
<dbReference type="PANTHER" id="PTHR45991">
    <property type="entry name" value="PACHYTENE CHECKPOINT PROTEIN 2"/>
    <property type="match status" value="1"/>
</dbReference>
<dbReference type="GO" id="GO:0007131">
    <property type="term" value="P:reciprocal meiotic recombination"/>
    <property type="evidence" value="ECO:0007669"/>
    <property type="project" value="TreeGrafter"/>
</dbReference>
<dbReference type="AlphaFoldDB" id="A0A1E3PI96"/>
<dbReference type="SUPFAM" id="SSF52540">
    <property type="entry name" value="P-loop containing nucleoside triphosphate hydrolases"/>
    <property type="match status" value="1"/>
</dbReference>
<dbReference type="GO" id="GO:0016887">
    <property type="term" value="F:ATP hydrolysis activity"/>
    <property type="evidence" value="ECO:0007669"/>
    <property type="project" value="InterPro"/>
</dbReference>